<sequence>MIAGWRAAFLGANLFAFLRDAASARKCIELMVTSTAAARRTRAFISFHPNVVVPDLAEARSALCGTFVFWKLQFFFRISQAALEYLIFPPGNMQKIEIISQFLLRILTDRLIV</sequence>
<evidence type="ECO:0000313" key="2">
    <source>
        <dbReference type="Proteomes" id="UP000480266"/>
    </source>
</evidence>
<gene>
    <name evidence="1" type="ORF">G4V63_23980</name>
</gene>
<proteinExistence type="predicted"/>
<evidence type="ECO:0000313" key="1">
    <source>
        <dbReference type="EMBL" id="NGX98151.1"/>
    </source>
</evidence>
<dbReference type="Proteomes" id="UP000480266">
    <property type="component" value="Unassembled WGS sequence"/>
</dbReference>
<name>A0A7C9VQH2_9BRAD</name>
<dbReference type="EMBL" id="JAAMRR010001210">
    <property type="protein sequence ID" value="NGX98151.1"/>
    <property type="molecule type" value="Genomic_DNA"/>
</dbReference>
<keyword evidence="2" id="KW-1185">Reference proteome</keyword>
<reference evidence="1" key="1">
    <citation type="submission" date="2020-02" db="EMBL/GenBank/DDBJ databases">
        <title>Draft genome sequence of Candidatus Afipia apatlaquensis IBT-C3, a potential strain for decolorization of textile dyes.</title>
        <authorList>
            <person name="Sanchez-Reyes A."/>
            <person name="Breton-Deval L."/>
            <person name="Mangelson H."/>
            <person name="Sanchez-Flores A."/>
        </authorList>
    </citation>
    <scope>NUCLEOTIDE SEQUENCE [LARGE SCALE GENOMIC DNA]</scope>
    <source>
        <strain evidence="1">IBT-C3</strain>
    </source>
</reference>
<protein>
    <submittedName>
        <fullName evidence="1">Uncharacterized protein</fullName>
    </submittedName>
</protein>
<accession>A0A7C9VQH2</accession>
<dbReference type="AlphaFoldDB" id="A0A7C9VQH2"/>
<comment type="caution">
    <text evidence="1">The sequence shown here is derived from an EMBL/GenBank/DDBJ whole genome shotgun (WGS) entry which is preliminary data.</text>
</comment>
<organism evidence="1 2">
    <name type="scientific">Candidatus Afipia apatlaquensis</name>
    <dbReference type="NCBI Taxonomy" id="2712852"/>
    <lineage>
        <taxon>Bacteria</taxon>
        <taxon>Pseudomonadati</taxon>
        <taxon>Pseudomonadota</taxon>
        <taxon>Alphaproteobacteria</taxon>
        <taxon>Hyphomicrobiales</taxon>
        <taxon>Nitrobacteraceae</taxon>
        <taxon>Afipia</taxon>
    </lineage>
</organism>